<gene>
    <name evidence="1" type="ORF">LCGC14_2078810</name>
</gene>
<name>A0A0F9GUK9_9ZZZZ</name>
<proteinExistence type="predicted"/>
<dbReference type="AlphaFoldDB" id="A0A0F9GUK9"/>
<comment type="caution">
    <text evidence="1">The sequence shown here is derived from an EMBL/GenBank/DDBJ whole genome shotgun (WGS) entry which is preliminary data.</text>
</comment>
<protein>
    <submittedName>
        <fullName evidence="1">Uncharacterized protein</fullName>
    </submittedName>
</protein>
<sequence length="83" mass="9229">MSTFSSGEQGVKTHIEQAREDLRAKRVKFTEQIVGDDLILAVNKRGKPIRAWAYDPATGEARGSRPIRAILHVAEQSDLPWSA</sequence>
<dbReference type="EMBL" id="LAZR01025083">
    <property type="protein sequence ID" value="KKL73050.1"/>
    <property type="molecule type" value="Genomic_DNA"/>
</dbReference>
<accession>A0A0F9GUK9</accession>
<evidence type="ECO:0000313" key="1">
    <source>
        <dbReference type="EMBL" id="KKL73050.1"/>
    </source>
</evidence>
<reference evidence="1" key="1">
    <citation type="journal article" date="2015" name="Nature">
        <title>Complex archaea that bridge the gap between prokaryotes and eukaryotes.</title>
        <authorList>
            <person name="Spang A."/>
            <person name="Saw J.H."/>
            <person name="Jorgensen S.L."/>
            <person name="Zaremba-Niedzwiedzka K."/>
            <person name="Martijn J."/>
            <person name="Lind A.E."/>
            <person name="van Eijk R."/>
            <person name="Schleper C."/>
            <person name="Guy L."/>
            <person name="Ettema T.J."/>
        </authorList>
    </citation>
    <scope>NUCLEOTIDE SEQUENCE</scope>
</reference>
<organism evidence="1">
    <name type="scientific">marine sediment metagenome</name>
    <dbReference type="NCBI Taxonomy" id="412755"/>
    <lineage>
        <taxon>unclassified sequences</taxon>
        <taxon>metagenomes</taxon>
        <taxon>ecological metagenomes</taxon>
    </lineage>
</organism>